<protein>
    <submittedName>
        <fullName evidence="6">Transcriptional regulator</fullName>
    </submittedName>
</protein>
<dbReference type="eggNOG" id="COG0583">
    <property type="taxonomic scope" value="Bacteria"/>
</dbReference>
<evidence type="ECO:0000313" key="7">
    <source>
        <dbReference type="Proteomes" id="UP000029986"/>
    </source>
</evidence>
<dbReference type="PANTHER" id="PTHR30419">
    <property type="entry name" value="HTH-TYPE TRANSCRIPTIONAL REGULATOR YBHD"/>
    <property type="match status" value="1"/>
</dbReference>
<dbReference type="Pfam" id="PF00126">
    <property type="entry name" value="HTH_1"/>
    <property type="match status" value="1"/>
</dbReference>
<evidence type="ECO:0000313" key="6">
    <source>
        <dbReference type="EMBL" id="AIU74539.1"/>
    </source>
</evidence>
<dbReference type="HOGENOM" id="CLU_039613_6_0_6"/>
<proteinExistence type="inferred from homology"/>
<dbReference type="AlphaFoldDB" id="A0A097R750"/>
<keyword evidence="4" id="KW-0804">Transcription</keyword>
<comment type="similarity">
    <text evidence="1">Belongs to the LysR transcriptional regulatory family.</text>
</comment>
<reference evidence="6 7" key="1">
    <citation type="journal article" date="2014" name="Gut Pathog.">
        <title>Gene clusters of Hafnia alvei strain FB1 important in survival and pathogenesis: a draft genome perspective.</title>
        <authorList>
            <person name="Tan J.Y."/>
            <person name="Yin W.F."/>
            <person name="Chan K.G."/>
        </authorList>
    </citation>
    <scope>NUCLEOTIDE SEQUENCE [LARGE SCALE GENOMIC DNA]</scope>
    <source>
        <strain evidence="6 7">FB1</strain>
    </source>
</reference>
<organism evidence="6 7">
    <name type="scientific">Hafnia alvei FB1</name>
    <dbReference type="NCBI Taxonomy" id="1453496"/>
    <lineage>
        <taxon>Bacteria</taxon>
        <taxon>Pseudomonadati</taxon>
        <taxon>Pseudomonadota</taxon>
        <taxon>Gammaproteobacteria</taxon>
        <taxon>Enterobacterales</taxon>
        <taxon>Hafniaceae</taxon>
        <taxon>Hafnia</taxon>
    </lineage>
</organism>
<dbReference type="SUPFAM" id="SSF46785">
    <property type="entry name" value="Winged helix' DNA-binding domain"/>
    <property type="match status" value="1"/>
</dbReference>
<accession>A0A097R750</accession>
<dbReference type="EMBL" id="CP009706">
    <property type="protein sequence ID" value="AIU74539.1"/>
    <property type="molecule type" value="Genomic_DNA"/>
</dbReference>
<dbReference type="RefSeq" id="WP_025799242.1">
    <property type="nucleotide sequence ID" value="NZ_CP009706.1"/>
</dbReference>
<evidence type="ECO:0000256" key="3">
    <source>
        <dbReference type="ARBA" id="ARBA00023125"/>
    </source>
</evidence>
<dbReference type="PROSITE" id="PS50931">
    <property type="entry name" value="HTH_LYSR"/>
    <property type="match status" value="1"/>
</dbReference>
<dbReference type="KEGG" id="hav:AT03_20450"/>
<evidence type="ECO:0000256" key="4">
    <source>
        <dbReference type="ARBA" id="ARBA00023163"/>
    </source>
</evidence>
<evidence type="ECO:0000256" key="2">
    <source>
        <dbReference type="ARBA" id="ARBA00023015"/>
    </source>
</evidence>
<keyword evidence="3" id="KW-0238">DNA-binding</keyword>
<dbReference type="Gene3D" id="1.10.10.10">
    <property type="entry name" value="Winged helix-like DNA-binding domain superfamily/Winged helix DNA-binding domain"/>
    <property type="match status" value="1"/>
</dbReference>
<dbReference type="PANTHER" id="PTHR30419:SF7">
    <property type="entry name" value="HTH-TYPE TRANSCRIPTIONAL REGULATOR TDCA"/>
    <property type="match status" value="1"/>
</dbReference>
<evidence type="ECO:0000256" key="1">
    <source>
        <dbReference type="ARBA" id="ARBA00009437"/>
    </source>
</evidence>
<dbReference type="InterPro" id="IPR036390">
    <property type="entry name" value="WH_DNA-bd_sf"/>
</dbReference>
<dbReference type="PRINTS" id="PR00039">
    <property type="entry name" value="HTHLYSR"/>
</dbReference>
<dbReference type="InterPro" id="IPR036388">
    <property type="entry name" value="WH-like_DNA-bd_sf"/>
</dbReference>
<dbReference type="InterPro" id="IPR005119">
    <property type="entry name" value="LysR_subst-bd"/>
</dbReference>
<feature type="domain" description="HTH lysR-type" evidence="5">
    <location>
        <begin position="5"/>
        <end position="62"/>
    </location>
</feature>
<dbReference type="OrthoDB" id="6621862at2"/>
<gene>
    <name evidence="6" type="ORF">AT03_20450</name>
</gene>
<dbReference type="GO" id="GO:0003700">
    <property type="term" value="F:DNA-binding transcription factor activity"/>
    <property type="evidence" value="ECO:0007669"/>
    <property type="project" value="InterPro"/>
</dbReference>
<dbReference type="PATRIC" id="fig|1453496.5.peg.4207"/>
<keyword evidence="2" id="KW-0805">Transcription regulation</keyword>
<sequence>MKYLPKIQQLKTFQEVIRRGSIRAAARALNQSQPAISRAIKELEHTLNTQLIVRGAKGMMLTETGSAFAARSQLILEELQRAADEIEQISQYSQGSVSVGFSSLIALTVFPQAADTFKSQFPQANIHAKEAQLSTLLPALREGRLDFAIGTLTAETTPIDLVREPLFESPFCIIAHRDNPFAQAKSLEELKHAKWLIPETDMGYYQQLESAMGNFYHQLSQSPIRTDSVVCGLSLVQQAQYLTIVALAMREPLGLGNTLCALPIDDLPTAQYCVFYSQKSPLTLTARRFLDLLRWECQNYAWE</sequence>
<dbReference type="Pfam" id="PF03466">
    <property type="entry name" value="LysR_substrate"/>
    <property type="match status" value="1"/>
</dbReference>
<dbReference type="InterPro" id="IPR050950">
    <property type="entry name" value="HTH-type_LysR_regulators"/>
</dbReference>
<dbReference type="InterPro" id="IPR000847">
    <property type="entry name" value="LysR_HTH_N"/>
</dbReference>
<dbReference type="GO" id="GO:0005829">
    <property type="term" value="C:cytosol"/>
    <property type="evidence" value="ECO:0007669"/>
    <property type="project" value="TreeGrafter"/>
</dbReference>
<keyword evidence="7" id="KW-1185">Reference proteome</keyword>
<dbReference type="FunFam" id="1.10.10.10:FF:000001">
    <property type="entry name" value="LysR family transcriptional regulator"/>
    <property type="match status" value="1"/>
</dbReference>
<dbReference type="GO" id="GO:0003677">
    <property type="term" value="F:DNA binding"/>
    <property type="evidence" value="ECO:0007669"/>
    <property type="project" value="UniProtKB-KW"/>
</dbReference>
<dbReference type="Gene3D" id="3.40.190.10">
    <property type="entry name" value="Periplasmic binding protein-like II"/>
    <property type="match status" value="2"/>
</dbReference>
<dbReference type="SUPFAM" id="SSF53850">
    <property type="entry name" value="Periplasmic binding protein-like II"/>
    <property type="match status" value="1"/>
</dbReference>
<evidence type="ECO:0000259" key="5">
    <source>
        <dbReference type="PROSITE" id="PS50931"/>
    </source>
</evidence>
<dbReference type="Proteomes" id="UP000029986">
    <property type="component" value="Chromosome"/>
</dbReference>
<name>A0A097R750_HAFAL</name>